<dbReference type="STRING" id="1034807.FBFL15_0922"/>
<reference evidence="1 2" key="1">
    <citation type="journal article" date="2011" name="Appl. Environ. Microbiol.">
        <title>Complete genome sequence of the fish pathogen Flavobacterium branchiophilum.</title>
        <authorList>
            <consortium name="1:IP"/>
            <consortium name="Microbial Evolutionary Genomics,F-75015 Paris"/>
            <consortium name="France 2:CNRS"/>
            <consortium name="URA2171"/>
            <consortium name="F-75015 Paris,France 3:Unite de Virologie et Immunologie Mol."/>
            <consortium name="INRA,78352 Jouy en Josas Cedex"/>
            <consortium name="France. 4:Unite de Mathemathique"/>
            <consortium name="Informatique et Genome,INRA"/>
            <consortium name="78352 Jouy en Josas Cedex"/>
            <consortium name="France. 5:CEA/Genoscope"/>
            <consortium name="Evry"/>
            <consortium name="France"/>
            <person name="Touchon M."/>
            <person name="Barbier P."/>
            <person name="Bernardet J.F."/>
            <person name="Loux V."/>
            <person name="Vacherie B."/>
            <person name="Barbe V."/>
            <person name="Rocha E.P."/>
            <person name="Duchaud E."/>
        </authorList>
    </citation>
    <scope>NUCLEOTIDE SEQUENCE [LARGE SCALE GENOMIC DNA]</scope>
    <source>
        <strain evidence="1 2">FL-15</strain>
    </source>
</reference>
<organism evidence="1 2">
    <name type="scientific">Flavobacterium branchiophilum (strain FL-15)</name>
    <dbReference type="NCBI Taxonomy" id="1034807"/>
    <lineage>
        <taxon>Bacteria</taxon>
        <taxon>Pseudomonadati</taxon>
        <taxon>Bacteroidota</taxon>
        <taxon>Flavobacteriia</taxon>
        <taxon>Flavobacteriales</taxon>
        <taxon>Flavobacteriaceae</taxon>
        <taxon>Flavobacterium</taxon>
    </lineage>
</organism>
<sequence>MQLYTPKKDLIIKYLPNDLNESMIMSIISKLNDNNNTINKIPESLKYQNTFINNIKQKYKEIYNNIIKNL</sequence>
<gene>
    <name evidence="1" type="ordered locus">FBFL15_0922</name>
</gene>
<dbReference type="EMBL" id="FQ859183">
    <property type="protein sequence ID" value="CCB69022.1"/>
    <property type="molecule type" value="Genomic_DNA"/>
</dbReference>
<proteinExistence type="predicted"/>
<keyword evidence="2" id="KW-1185">Reference proteome</keyword>
<name>G2Z7B7_FLABF</name>
<dbReference type="HOGENOM" id="CLU_2751907_0_0_10"/>
<evidence type="ECO:0000313" key="2">
    <source>
        <dbReference type="Proteomes" id="UP000009186"/>
    </source>
</evidence>
<dbReference type="AlphaFoldDB" id="G2Z7B7"/>
<dbReference type="KEGG" id="fbr:FBFL15_0922"/>
<protein>
    <submittedName>
        <fullName evidence="1">Uncharacterized protein</fullName>
    </submittedName>
</protein>
<dbReference type="Proteomes" id="UP000009186">
    <property type="component" value="Chromosome"/>
</dbReference>
<evidence type="ECO:0000313" key="1">
    <source>
        <dbReference type="EMBL" id="CCB69022.1"/>
    </source>
</evidence>
<accession>G2Z7B7</accession>